<dbReference type="RefSeq" id="WP_221423827.1">
    <property type="nucleotide sequence ID" value="NZ_CP081297.1"/>
</dbReference>
<accession>A0ABX8ZH23</accession>
<sequence length="101" mass="11503">MIIITGSVTLRDEHRDAAFALGWEHSARSRHEPGCIAHNCYRDAENPGRMCFFEQWEDMEAVQKHFAVPQSNEFIREIAGMAIDKPSIRIFSASELDLPKA</sequence>
<dbReference type="InterPro" id="IPR050744">
    <property type="entry name" value="AI-2_Isomerase_LsrG"/>
</dbReference>
<dbReference type="InterPro" id="IPR007138">
    <property type="entry name" value="ABM_dom"/>
</dbReference>
<keyword evidence="3" id="KW-1185">Reference proteome</keyword>
<feature type="domain" description="ABM" evidence="1">
    <location>
        <begin position="2"/>
        <end position="91"/>
    </location>
</feature>
<organism evidence="2 3">
    <name type="scientific">Qipengyuania psychrotolerans</name>
    <dbReference type="NCBI Taxonomy" id="2867238"/>
    <lineage>
        <taxon>Bacteria</taxon>
        <taxon>Pseudomonadati</taxon>
        <taxon>Pseudomonadota</taxon>
        <taxon>Alphaproteobacteria</taxon>
        <taxon>Sphingomonadales</taxon>
        <taxon>Erythrobacteraceae</taxon>
        <taxon>Qipengyuania</taxon>
    </lineage>
</organism>
<dbReference type="Proteomes" id="UP000824280">
    <property type="component" value="Chromosome"/>
</dbReference>
<dbReference type="EMBL" id="CP081297">
    <property type="protein sequence ID" value="QZD88296.1"/>
    <property type="molecule type" value="Genomic_DNA"/>
</dbReference>
<dbReference type="PANTHER" id="PTHR33336">
    <property type="entry name" value="QUINOL MONOOXYGENASE YGIN-RELATED"/>
    <property type="match status" value="1"/>
</dbReference>
<dbReference type="PANTHER" id="PTHR33336:SF15">
    <property type="entry name" value="ABM DOMAIN-CONTAINING PROTEIN"/>
    <property type="match status" value="1"/>
</dbReference>
<dbReference type="SUPFAM" id="SSF54909">
    <property type="entry name" value="Dimeric alpha+beta barrel"/>
    <property type="match status" value="1"/>
</dbReference>
<dbReference type="Pfam" id="PF03992">
    <property type="entry name" value="ABM"/>
    <property type="match status" value="1"/>
</dbReference>
<dbReference type="GO" id="GO:0004497">
    <property type="term" value="F:monooxygenase activity"/>
    <property type="evidence" value="ECO:0007669"/>
    <property type="project" value="UniProtKB-KW"/>
</dbReference>
<dbReference type="PROSITE" id="PS51725">
    <property type="entry name" value="ABM"/>
    <property type="match status" value="1"/>
</dbReference>
<keyword evidence="2" id="KW-0560">Oxidoreductase</keyword>
<name>A0ABX8ZH23_9SPHN</name>
<protein>
    <submittedName>
        <fullName evidence="2">Antibiotic biosynthesis monooxygenase</fullName>
    </submittedName>
</protein>
<keyword evidence="2" id="KW-0503">Monooxygenase</keyword>
<evidence type="ECO:0000259" key="1">
    <source>
        <dbReference type="PROSITE" id="PS51725"/>
    </source>
</evidence>
<dbReference type="Gene3D" id="3.30.70.100">
    <property type="match status" value="1"/>
</dbReference>
<evidence type="ECO:0000313" key="2">
    <source>
        <dbReference type="EMBL" id="QZD88296.1"/>
    </source>
</evidence>
<reference evidence="2 3" key="1">
    <citation type="submission" date="2021-08" db="EMBL/GenBank/DDBJ databases">
        <title>Comparative Genomics Analysis of the Genus Qipengyuania Reveals Extensive Genetic Diversity and Metabolic Versatility, Including the Description of Fifteen Novel Species.</title>
        <authorList>
            <person name="Liu Y."/>
        </authorList>
    </citation>
    <scope>NUCLEOTIDE SEQUENCE [LARGE SCALE GENOMIC DNA]</scope>
    <source>
        <strain evidence="2 3">1XM2-8</strain>
    </source>
</reference>
<proteinExistence type="predicted"/>
<dbReference type="InterPro" id="IPR011008">
    <property type="entry name" value="Dimeric_a/b-barrel"/>
</dbReference>
<evidence type="ECO:0000313" key="3">
    <source>
        <dbReference type="Proteomes" id="UP000824280"/>
    </source>
</evidence>
<gene>
    <name evidence="2" type="ORF">K3166_06435</name>
</gene>